<organism evidence="2 3">
    <name type="scientific">Hathewaya histolytica</name>
    <name type="common">Clostridium histolyticum</name>
    <dbReference type="NCBI Taxonomy" id="1498"/>
    <lineage>
        <taxon>Bacteria</taxon>
        <taxon>Bacillati</taxon>
        <taxon>Bacillota</taxon>
        <taxon>Clostridia</taxon>
        <taxon>Eubacteriales</taxon>
        <taxon>Clostridiaceae</taxon>
        <taxon>Hathewaya</taxon>
    </lineage>
</organism>
<feature type="transmembrane region" description="Helical" evidence="1">
    <location>
        <begin position="6"/>
        <end position="32"/>
    </location>
</feature>
<dbReference type="PANTHER" id="PTHR30572:SF4">
    <property type="entry name" value="ABC TRANSPORTER PERMEASE YTRF"/>
    <property type="match status" value="1"/>
</dbReference>
<dbReference type="AlphaFoldDB" id="A0A4U9QYN7"/>
<feature type="transmembrane region" description="Helical" evidence="1">
    <location>
        <begin position="380"/>
        <end position="399"/>
    </location>
</feature>
<dbReference type="PANTHER" id="PTHR30572">
    <property type="entry name" value="MEMBRANE COMPONENT OF TRANSPORTER-RELATED"/>
    <property type="match status" value="1"/>
</dbReference>
<keyword evidence="1" id="KW-1133">Transmembrane helix</keyword>
<feature type="transmembrane region" description="Helical" evidence="1">
    <location>
        <begin position="346"/>
        <end position="373"/>
    </location>
</feature>
<evidence type="ECO:0000313" key="2">
    <source>
        <dbReference type="EMBL" id="VTQ82991.1"/>
    </source>
</evidence>
<dbReference type="GO" id="GO:0022857">
    <property type="term" value="F:transmembrane transporter activity"/>
    <property type="evidence" value="ECO:0007669"/>
    <property type="project" value="TreeGrafter"/>
</dbReference>
<keyword evidence="3" id="KW-1185">Reference proteome</keyword>
<dbReference type="InterPro" id="IPR050250">
    <property type="entry name" value="Macrolide_Exporter_MacB"/>
</dbReference>
<keyword evidence="1" id="KW-0472">Membrane</keyword>
<proteinExistence type="predicted"/>
<dbReference type="RefSeq" id="WP_138209093.1">
    <property type="nucleotide sequence ID" value="NZ_CBCRUQ010000010.1"/>
</dbReference>
<name>A0A4U9QYN7_HATHI</name>
<accession>A0A4U9QYN7</accession>
<dbReference type="OrthoDB" id="1887138at2"/>
<gene>
    <name evidence="2" type="ORF">NCTC503_00272</name>
</gene>
<sequence length="414" mass="47879">MKNLKYAFHGLSSNLFISIIILIQVTTAFLFLDKSIKYNIKLKEDGNRILSLFKDKEPFRLREIISNPARDKMDQEEDSTGNVTKLFHYLKYNKDFTFTNFETGYIQIDNFKGGAKFLDDVPPDTDNPNYSAVKSLYLDYNFTKLFNIEVIDGRFFKKEDFDYTDEIPLILGSNYKGIYKLGDELTVRPGLSPKFIKGKVLGFLKKDYYFLDNIHSLTMLNLNNSILVPYSSIFDKKVNFIHSMVSINNGVIFAENKEKAMEYFNTINKEASKYTLYKFNYDGLRDIFNGTFITNLKEQIKMLNTIFLLIFIFCSTGIVTSLLSYIKKHSSEFGIHLLCGAKLSDIIYRIILQIGIIIAISFCFTTLLNIVYFKDLSTTLYLFLFSILAILILSIIPVVKILRLDINTLIVRKE</sequence>
<dbReference type="EMBL" id="LR590481">
    <property type="protein sequence ID" value="VTQ82991.1"/>
    <property type="molecule type" value="Genomic_DNA"/>
</dbReference>
<dbReference type="KEGG" id="hhw:NCTC503_00272"/>
<dbReference type="GO" id="GO:0005886">
    <property type="term" value="C:plasma membrane"/>
    <property type="evidence" value="ECO:0007669"/>
    <property type="project" value="TreeGrafter"/>
</dbReference>
<dbReference type="Proteomes" id="UP000308489">
    <property type="component" value="Chromosome 1"/>
</dbReference>
<feature type="transmembrane region" description="Helical" evidence="1">
    <location>
        <begin position="306"/>
        <end position="326"/>
    </location>
</feature>
<protein>
    <submittedName>
        <fullName evidence="2">ABC transporter permease</fullName>
    </submittedName>
</protein>
<keyword evidence="1" id="KW-0812">Transmembrane</keyword>
<evidence type="ECO:0000256" key="1">
    <source>
        <dbReference type="SAM" id="Phobius"/>
    </source>
</evidence>
<reference evidence="2 3" key="1">
    <citation type="submission" date="2019-05" db="EMBL/GenBank/DDBJ databases">
        <authorList>
            <consortium name="Pathogen Informatics"/>
        </authorList>
    </citation>
    <scope>NUCLEOTIDE SEQUENCE [LARGE SCALE GENOMIC DNA]</scope>
    <source>
        <strain evidence="2 3">NCTC503</strain>
    </source>
</reference>
<evidence type="ECO:0000313" key="3">
    <source>
        <dbReference type="Proteomes" id="UP000308489"/>
    </source>
</evidence>